<dbReference type="PROSITE" id="PS50983">
    <property type="entry name" value="FE_B12_PBP"/>
    <property type="match status" value="1"/>
</dbReference>
<dbReference type="RefSeq" id="WP_042226700.1">
    <property type="nucleotide sequence ID" value="NZ_CP026520.1"/>
</dbReference>
<dbReference type="SUPFAM" id="SSF53807">
    <property type="entry name" value="Helical backbone' metal receptor"/>
    <property type="match status" value="1"/>
</dbReference>
<dbReference type="EMBL" id="CP026520">
    <property type="protein sequence ID" value="QAV19535.1"/>
    <property type="molecule type" value="Genomic_DNA"/>
</dbReference>
<dbReference type="PROSITE" id="PS01124">
    <property type="entry name" value="HTH_ARAC_FAMILY_2"/>
    <property type="match status" value="1"/>
</dbReference>
<keyword evidence="6" id="KW-0804">Transcription</keyword>
<dbReference type="KEGG" id="pchi:PC41400_18455"/>
<dbReference type="GO" id="GO:0030288">
    <property type="term" value="C:outer membrane-bounded periplasmic space"/>
    <property type="evidence" value="ECO:0007669"/>
    <property type="project" value="TreeGrafter"/>
</dbReference>
<evidence type="ECO:0000256" key="2">
    <source>
        <dbReference type="ARBA" id="ARBA00008814"/>
    </source>
</evidence>
<evidence type="ECO:0000313" key="12">
    <source>
        <dbReference type="Proteomes" id="UP001527202"/>
    </source>
</evidence>
<evidence type="ECO:0000259" key="8">
    <source>
        <dbReference type="PROSITE" id="PS50983"/>
    </source>
</evidence>
<dbReference type="OrthoDB" id="2660924at2"/>
<dbReference type="Proteomes" id="UP000288943">
    <property type="component" value="Chromosome"/>
</dbReference>
<dbReference type="InterPro" id="IPR002491">
    <property type="entry name" value="ABC_transptr_periplasmic_BD"/>
</dbReference>
<name>A0A410WYK5_9BACL</name>
<organism evidence="10 11">
    <name type="scientific">Paenibacillus chitinolyticus</name>
    <dbReference type="NCBI Taxonomy" id="79263"/>
    <lineage>
        <taxon>Bacteria</taxon>
        <taxon>Bacillati</taxon>
        <taxon>Bacillota</taxon>
        <taxon>Bacilli</taxon>
        <taxon>Bacillales</taxon>
        <taxon>Paenibacillaceae</taxon>
        <taxon>Paenibacillus</taxon>
    </lineage>
</organism>
<dbReference type="GO" id="GO:0043565">
    <property type="term" value="F:sequence-specific DNA binding"/>
    <property type="evidence" value="ECO:0007669"/>
    <property type="project" value="InterPro"/>
</dbReference>
<dbReference type="EMBL" id="JAMDMJ010000013">
    <property type="protein sequence ID" value="MCY9596524.1"/>
    <property type="molecule type" value="Genomic_DNA"/>
</dbReference>
<dbReference type="GO" id="GO:1901678">
    <property type="term" value="P:iron coordination entity transport"/>
    <property type="evidence" value="ECO:0007669"/>
    <property type="project" value="UniProtKB-ARBA"/>
</dbReference>
<dbReference type="PANTHER" id="PTHR30532">
    <property type="entry name" value="IRON III DICITRATE-BINDING PERIPLASMIC PROTEIN"/>
    <property type="match status" value="1"/>
</dbReference>
<evidence type="ECO:0000256" key="6">
    <source>
        <dbReference type="ARBA" id="ARBA00023163"/>
    </source>
</evidence>
<dbReference type="Gene3D" id="1.10.10.60">
    <property type="entry name" value="Homeodomain-like"/>
    <property type="match status" value="2"/>
</dbReference>
<sequence>MRNITPSSLAFHLLSLERIEANEKAKQFSINSFGLIAVVQGSLLSEDRNQKLTMTAGEVVVFNPTTEMFVHGENCTYYFISYQVFQPNAKEMSNPFFHFNSKEHSPAKVKIPIRSLTRGLEQMYRHAWSTDVLQQCTNHMYFQEWMTLILTEQLKQTNQEHNSVQAVEQIIAYIHAFYYEELTVEQLAIKAGTSRRQFTHVFQKLTNRSVTQYVTNIRIEEAKKLLVQNETLASIAKVVGYQDEYYFSRRFKQVVGKSPRQYAKLKKDGVKAVKLPVIPQRIVADQYMGQLLCLGIAPIGARTDMLNKDYIAPLQSTSTLLHQTIDLGKDFFISPSRIVQLQPDLIITQNEANYKTFGSIAPTVVIPYPHTSPLTKLRLIGEAVGKLKQAEQWIARYEYRVERIRSQMISRLGTSLSVTNLLLLTNKLYVLGPYAGYGSYSLYQALQLQSPAKQHKELTELSLSAEIPISNLPEYVGDHIFLSAYGDTSILTENEAWKELSTVQKGNVTFCNPYRFAFEDPYSLDEQLTTIKRALLI</sequence>
<evidence type="ECO:0000313" key="10">
    <source>
        <dbReference type="EMBL" id="QAV19535.1"/>
    </source>
</evidence>
<comment type="similarity">
    <text evidence="2">Belongs to the bacterial solute-binding protein 8 family.</text>
</comment>
<dbReference type="PANTHER" id="PTHR30532:SF26">
    <property type="entry name" value="IRON(3+)-HYDROXAMATE-BINDING PROTEIN FHUD"/>
    <property type="match status" value="1"/>
</dbReference>
<keyword evidence="12" id="KW-1185">Reference proteome</keyword>
<keyword evidence="4" id="KW-0732">Signal</keyword>
<proteinExistence type="inferred from homology"/>
<dbReference type="GeneID" id="95376777"/>
<dbReference type="InterPro" id="IPR018060">
    <property type="entry name" value="HTH_AraC"/>
</dbReference>
<feature type="domain" description="HTH araC/xylS-type" evidence="7">
    <location>
        <begin position="168"/>
        <end position="265"/>
    </location>
</feature>
<evidence type="ECO:0000256" key="4">
    <source>
        <dbReference type="ARBA" id="ARBA00022729"/>
    </source>
</evidence>
<dbReference type="AlphaFoldDB" id="A0A410WYK5"/>
<dbReference type="InterPro" id="IPR051313">
    <property type="entry name" value="Bact_iron-sidero_bind"/>
</dbReference>
<evidence type="ECO:0000313" key="11">
    <source>
        <dbReference type="Proteomes" id="UP000288943"/>
    </source>
</evidence>
<evidence type="ECO:0000256" key="5">
    <source>
        <dbReference type="ARBA" id="ARBA00023015"/>
    </source>
</evidence>
<gene>
    <name evidence="9" type="ORF">M5X16_12150</name>
    <name evidence="10" type="ORF">PC41400_18455</name>
</gene>
<dbReference type="Proteomes" id="UP001527202">
    <property type="component" value="Unassembled WGS sequence"/>
</dbReference>
<evidence type="ECO:0000313" key="9">
    <source>
        <dbReference type="EMBL" id="MCY9596524.1"/>
    </source>
</evidence>
<protein>
    <submittedName>
        <fullName evidence="9">AraC family transcriptional regulator</fullName>
    </submittedName>
</protein>
<evidence type="ECO:0000256" key="3">
    <source>
        <dbReference type="ARBA" id="ARBA00022448"/>
    </source>
</evidence>
<keyword evidence="5" id="KW-0805">Transcription regulation</keyword>
<evidence type="ECO:0000256" key="1">
    <source>
        <dbReference type="ARBA" id="ARBA00004196"/>
    </source>
</evidence>
<reference evidence="9 12" key="2">
    <citation type="submission" date="2022-05" db="EMBL/GenBank/DDBJ databases">
        <title>Genome Sequencing of Bee-Associated Microbes.</title>
        <authorList>
            <person name="Dunlap C."/>
        </authorList>
    </citation>
    <scope>NUCLEOTIDE SEQUENCE [LARGE SCALE GENOMIC DNA]</scope>
    <source>
        <strain evidence="9 12">NRRL B-23120</strain>
    </source>
</reference>
<evidence type="ECO:0000259" key="7">
    <source>
        <dbReference type="PROSITE" id="PS01124"/>
    </source>
</evidence>
<dbReference type="SMART" id="SM00342">
    <property type="entry name" value="HTH_ARAC"/>
    <property type="match status" value="1"/>
</dbReference>
<dbReference type="Gene3D" id="3.40.50.1980">
    <property type="entry name" value="Nitrogenase molybdenum iron protein domain"/>
    <property type="match status" value="2"/>
</dbReference>
<dbReference type="InterPro" id="IPR009057">
    <property type="entry name" value="Homeodomain-like_sf"/>
</dbReference>
<accession>A0A410WYK5</accession>
<dbReference type="GO" id="GO:0003700">
    <property type="term" value="F:DNA-binding transcription factor activity"/>
    <property type="evidence" value="ECO:0007669"/>
    <property type="project" value="InterPro"/>
</dbReference>
<keyword evidence="3" id="KW-0813">Transport</keyword>
<comment type="subcellular location">
    <subcellularLocation>
        <location evidence="1">Cell envelope</location>
    </subcellularLocation>
</comment>
<reference evidence="10 11" key="1">
    <citation type="submission" date="2018-01" db="EMBL/GenBank/DDBJ databases">
        <title>The whole genome sequencing and assembly of Paenibacillus chitinolyticus KCCM 41400 strain.</title>
        <authorList>
            <person name="Kim J.-Y."/>
            <person name="Park M.-K."/>
            <person name="Lee Y.-J."/>
            <person name="Yi H."/>
            <person name="Bahn Y.-S."/>
            <person name="Kim J.F."/>
            <person name="Lee D.-W."/>
        </authorList>
    </citation>
    <scope>NUCLEOTIDE SEQUENCE [LARGE SCALE GENOMIC DNA]</scope>
    <source>
        <strain evidence="10 11">KCCM 41400</strain>
    </source>
</reference>
<feature type="domain" description="Fe/B12 periplasmic-binding" evidence="8">
    <location>
        <begin position="281"/>
        <end position="537"/>
    </location>
</feature>
<dbReference type="SUPFAM" id="SSF46689">
    <property type="entry name" value="Homeodomain-like"/>
    <property type="match status" value="2"/>
</dbReference>
<dbReference type="Pfam" id="PF12833">
    <property type="entry name" value="HTH_18"/>
    <property type="match status" value="1"/>
</dbReference>
<dbReference type="Pfam" id="PF01497">
    <property type="entry name" value="Peripla_BP_2"/>
    <property type="match status" value="1"/>
</dbReference>